<dbReference type="Pfam" id="PF00528">
    <property type="entry name" value="BPD_transp_1"/>
    <property type="match status" value="1"/>
</dbReference>
<name>A0A5D0NGU8_9ACTN</name>
<evidence type="ECO:0000256" key="3">
    <source>
        <dbReference type="ARBA" id="ARBA00022448"/>
    </source>
</evidence>
<keyword evidence="6" id="KW-0029">Amino-acid transport</keyword>
<keyword evidence="4" id="KW-1003">Cell membrane</keyword>
<keyword evidence="13" id="KW-1185">Reference proteome</keyword>
<dbReference type="SUPFAM" id="SSF161098">
    <property type="entry name" value="MetI-like"/>
    <property type="match status" value="1"/>
</dbReference>
<evidence type="ECO:0000313" key="13">
    <source>
        <dbReference type="Proteomes" id="UP000323380"/>
    </source>
</evidence>
<feature type="compositionally biased region" description="Basic residues" evidence="10">
    <location>
        <begin position="77"/>
        <end position="88"/>
    </location>
</feature>
<dbReference type="GO" id="GO:0006865">
    <property type="term" value="P:amino acid transport"/>
    <property type="evidence" value="ECO:0007669"/>
    <property type="project" value="UniProtKB-KW"/>
</dbReference>
<evidence type="ECO:0000313" key="12">
    <source>
        <dbReference type="EMBL" id="TYB43624.1"/>
    </source>
</evidence>
<dbReference type="PROSITE" id="PS50928">
    <property type="entry name" value="ABC_TM1"/>
    <property type="match status" value="1"/>
</dbReference>
<comment type="similarity">
    <text evidence="2">Belongs to the binding-protein-dependent transport system permease family. HisMQ subfamily.</text>
</comment>
<evidence type="ECO:0000256" key="10">
    <source>
        <dbReference type="SAM" id="MobiDB-lite"/>
    </source>
</evidence>
<dbReference type="InterPro" id="IPR010065">
    <property type="entry name" value="AA_ABC_transptr_permease_3TM"/>
</dbReference>
<dbReference type="CDD" id="cd06261">
    <property type="entry name" value="TM_PBP2"/>
    <property type="match status" value="1"/>
</dbReference>
<evidence type="ECO:0000256" key="8">
    <source>
        <dbReference type="ARBA" id="ARBA00023136"/>
    </source>
</evidence>
<feature type="transmembrane region" description="Helical" evidence="9">
    <location>
        <begin position="414"/>
        <end position="434"/>
    </location>
</feature>
<dbReference type="GO" id="GO:0043190">
    <property type="term" value="C:ATP-binding cassette (ABC) transporter complex"/>
    <property type="evidence" value="ECO:0007669"/>
    <property type="project" value="InterPro"/>
</dbReference>
<evidence type="ECO:0000259" key="11">
    <source>
        <dbReference type="PROSITE" id="PS50928"/>
    </source>
</evidence>
<evidence type="ECO:0000256" key="5">
    <source>
        <dbReference type="ARBA" id="ARBA00022692"/>
    </source>
</evidence>
<feature type="compositionally biased region" description="Basic and acidic residues" evidence="10">
    <location>
        <begin position="107"/>
        <end position="127"/>
    </location>
</feature>
<feature type="domain" description="ABC transmembrane type-1" evidence="11">
    <location>
        <begin position="239"/>
        <end position="434"/>
    </location>
</feature>
<dbReference type="GO" id="GO:0022857">
    <property type="term" value="F:transmembrane transporter activity"/>
    <property type="evidence" value="ECO:0007669"/>
    <property type="project" value="InterPro"/>
</dbReference>
<dbReference type="STRING" id="1220554.GCA_001552135_00483"/>
<dbReference type="Proteomes" id="UP000323380">
    <property type="component" value="Unassembled WGS sequence"/>
</dbReference>
<comment type="subcellular location">
    <subcellularLocation>
        <location evidence="1 9">Cell membrane</location>
        <topology evidence="1 9">Multi-pass membrane protein</topology>
    </subcellularLocation>
</comment>
<comment type="caution">
    <text evidence="12">The sequence shown here is derived from an EMBL/GenBank/DDBJ whole genome shotgun (WGS) entry which is preliminary data.</text>
</comment>
<evidence type="ECO:0000256" key="7">
    <source>
        <dbReference type="ARBA" id="ARBA00022989"/>
    </source>
</evidence>
<proteinExistence type="inferred from homology"/>
<dbReference type="EMBL" id="VSFG01000006">
    <property type="protein sequence ID" value="TYB43624.1"/>
    <property type="molecule type" value="Genomic_DNA"/>
</dbReference>
<dbReference type="PANTHER" id="PTHR30614">
    <property type="entry name" value="MEMBRANE COMPONENT OF AMINO ACID ABC TRANSPORTER"/>
    <property type="match status" value="1"/>
</dbReference>
<accession>A0A5D0NGU8</accession>
<gene>
    <name evidence="12" type="ORF">FXF69_27985</name>
</gene>
<dbReference type="PANTHER" id="PTHR30614:SF20">
    <property type="entry name" value="GLUTAMINE TRANSPORT SYSTEM PERMEASE PROTEIN GLNP"/>
    <property type="match status" value="1"/>
</dbReference>
<sequence length="442" mass="48017">MRHSDGRDDHQAGPRPVHGRLRPLFRRHAVAHGEERQRHKVAGRRQGQEAQARLAGEHHGRGLRPRQGLRPALVRQLQRRAGRAAHRPGGRDRPGRPGRARLAQGPRELRVRARRQPEHRRAVRDVDAQGPQPRAGQAHQPGDRAGQGGRLVQADLREVDRSAAAGRGRRLVTAEAGPVGAGRLSRRRRRQVSLGGQYALFAVVVVLVVAFADWGKLRLNFANWDVAKGLFPEIITVGLRNTALYTAVGFGIGLAGGLVVALMRLSSVPPYRWFATVYIEVFRGLPLLLIFIFVGVGVPLAFPGTNVPGGAAGQAGLALGLAATAYLAETIRAGIEAVPTGQMEAARSLGMSYPTAMRSIVIPQAFRIVIPPLTNQLVLLCKDSSLVLFLGITLEQRELTKFGRDLAGDEGNTTPIIVAGICYLLITIPLSLLARRLEARRK</sequence>
<evidence type="ECO:0000256" key="2">
    <source>
        <dbReference type="ARBA" id="ARBA00010072"/>
    </source>
</evidence>
<dbReference type="InterPro" id="IPR035906">
    <property type="entry name" value="MetI-like_sf"/>
</dbReference>
<feature type="transmembrane region" description="Helical" evidence="9">
    <location>
        <begin position="192"/>
        <end position="212"/>
    </location>
</feature>
<evidence type="ECO:0000256" key="1">
    <source>
        <dbReference type="ARBA" id="ARBA00004651"/>
    </source>
</evidence>
<dbReference type="AlphaFoldDB" id="A0A5D0NGU8"/>
<evidence type="ECO:0000256" key="9">
    <source>
        <dbReference type="RuleBase" id="RU363032"/>
    </source>
</evidence>
<keyword evidence="7 9" id="KW-1133">Transmembrane helix</keyword>
<evidence type="ECO:0000256" key="6">
    <source>
        <dbReference type="ARBA" id="ARBA00022970"/>
    </source>
</evidence>
<dbReference type="Gene3D" id="1.10.3720.10">
    <property type="entry name" value="MetI-like"/>
    <property type="match status" value="1"/>
</dbReference>
<keyword evidence="5 9" id="KW-0812">Transmembrane</keyword>
<keyword evidence="8 9" id="KW-0472">Membrane</keyword>
<feature type="region of interest" description="Disordered" evidence="10">
    <location>
        <begin position="1"/>
        <end position="148"/>
    </location>
</feature>
<feature type="compositionally biased region" description="Basic residues" evidence="10">
    <location>
        <begin position="17"/>
        <end position="30"/>
    </location>
</feature>
<keyword evidence="3 9" id="KW-0813">Transport</keyword>
<feature type="compositionally biased region" description="Basic and acidic residues" evidence="10">
    <location>
        <begin position="1"/>
        <end position="12"/>
    </location>
</feature>
<feature type="transmembrane region" description="Helical" evidence="9">
    <location>
        <begin position="284"/>
        <end position="302"/>
    </location>
</feature>
<dbReference type="InterPro" id="IPR043429">
    <property type="entry name" value="ArtM/GltK/GlnP/TcyL/YhdX-like"/>
</dbReference>
<protein>
    <submittedName>
        <fullName evidence="12">ABC transporter permease subunit</fullName>
    </submittedName>
</protein>
<dbReference type="InterPro" id="IPR000515">
    <property type="entry name" value="MetI-like"/>
</dbReference>
<organism evidence="12 13">
    <name type="scientific">Actinomadura chibensis</name>
    <dbReference type="NCBI Taxonomy" id="392828"/>
    <lineage>
        <taxon>Bacteria</taxon>
        <taxon>Bacillati</taxon>
        <taxon>Actinomycetota</taxon>
        <taxon>Actinomycetes</taxon>
        <taxon>Streptosporangiales</taxon>
        <taxon>Thermomonosporaceae</taxon>
        <taxon>Actinomadura</taxon>
    </lineage>
</organism>
<reference evidence="12 13" key="1">
    <citation type="submission" date="2019-08" db="EMBL/GenBank/DDBJ databases">
        <title>Actinomadura sp. nov. CYP1-5 isolated from mountain soil.</title>
        <authorList>
            <person name="Songsumanus A."/>
            <person name="Kuncharoen N."/>
            <person name="Kudo T."/>
            <person name="Yuki M."/>
            <person name="Igarashi Y."/>
            <person name="Tanasupawat S."/>
        </authorList>
    </citation>
    <scope>NUCLEOTIDE SEQUENCE [LARGE SCALE GENOMIC DNA]</scope>
    <source>
        <strain evidence="12 13">JCM 14158</strain>
    </source>
</reference>
<dbReference type="NCBIfam" id="TIGR01726">
    <property type="entry name" value="HEQRo_perm_3TM"/>
    <property type="match status" value="1"/>
</dbReference>
<evidence type="ECO:0000256" key="4">
    <source>
        <dbReference type="ARBA" id="ARBA00022475"/>
    </source>
</evidence>
<feature type="transmembrane region" description="Helical" evidence="9">
    <location>
        <begin position="243"/>
        <end position="263"/>
    </location>
</feature>